<gene>
    <name evidence="1" type="ORF">BDN72DRAFT_68803</name>
</gene>
<evidence type="ECO:0000313" key="2">
    <source>
        <dbReference type="Proteomes" id="UP000308600"/>
    </source>
</evidence>
<protein>
    <submittedName>
        <fullName evidence="1">Uncharacterized protein</fullName>
    </submittedName>
</protein>
<keyword evidence="2" id="KW-1185">Reference proteome</keyword>
<sequence length="89" mass="9985">MSTHVNIVDLLAYQNTGEEVHKFTTEVALSKYTIDTGKYFPREDANFGSLLRRLRRHILNPSLERGGGSLSRRRNRTRVGGRGRGRGGG</sequence>
<accession>A0ACD2ZYM0</accession>
<name>A0ACD2ZYM0_9AGAR</name>
<proteinExistence type="predicted"/>
<evidence type="ECO:0000313" key="1">
    <source>
        <dbReference type="EMBL" id="TFK58536.1"/>
    </source>
</evidence>
<reference evidence="1 2" key="1">
    <citation type="journal article" date="2019" name="Nat. Ecol. Evol.">
        <title>Megaphylogeny resolves global patterns of mushroom evolution.</title>
        <authorList>
            <person name="Varga T."/>
            <person name="Krizsan K."/>
            <person name="Foldi C."/>
            <person name="Dima B."/>
            <person name="Sanchez-Garcia M."/>
            <person name="Sanchez-Ramirez S."/>
            <person name="Szollosi G.J."/>
            <person name="Szarkandi J.G."/>
            <person name="Papp V."/>
            <person name="Albert L."/>
            <person name="Andreopoulos W."/>
            <person name="Angelini C."/>
            <person name="Antonin V."/>
            <person name="Barry K.W."/>
            <person name="Bougher N.L."/>
            <person name="Buchanan P."/>
            <person name="Buyck B."/>
            <person name="Bense V."/>
            <person name="Catcheside P."/>
            <person name="Chovatia M."/>
            <person name="Cooper J."/>
            <person name="Damon W."/>
            <person name="Desjardin D."/>
            <person name="Finy P."/>
            <person name="Geml J."/>
            <person name="Haridas S."/>
            <person name="Hughes K."/>
            <person name="Justo A."/>
            <person name="Karasinski D."/>
            <person name="Kautmanova I."/>
            <person name="Kiss B."/>
            <person name="Kocsube S."/>
            <person name="Kotiranta H."/>
            <person name="LaButti K.M."/>
            <person name="Lechner B.E."/>
            <person name="Liimatainen K."/>
            <person name="Lipzen A."/>
            <person name="Lukacs Z."/>
            <person name="Mihaltcheva S."/>
            <person name="Morgado L.N."/>
            <person name="Niskanen T."/>
            <person name="Noordeloos M.E."/>
            <person name="Ohm R.A."/>
            <person name="Ortiz-Santana B."/>
            <person name="Ovrebo C."/>
            <person name="Racz N."/>
            <person name="Riley R."/>
            <person name="Savchenko A."/>
            <person name="Shiryaev A."/>
            <person name="Soop K."/>
            <person name="Spirin V."/>
            <person name="Szebenyi C."/>
            <person name="Tomsovsky M."/>
            <person name="Tulloss R.E."/>
            <person name="Uehling J."/>
            <person name="Grigoriev I.V."/>
            <person name="Vagvolgyi C."/>
            <person name="Papp T."/>
            <person name="Martin F.M."/>
            <person name="Miettinen O."/>
            <person name="Hibbett D.S."/>
            <person name="Nagy L.G."/>
        </authorList>
    </citation>
    <scope>NUCLEOTIDE SEQUENCE [LARGE SCALE GENOMIC DNA]</scope>
    <source>
        <strain evidence="1 2">NL-1719</strain>
    </source>
</reference>
<dbReference type="EMBL" id="ML209312">
    <property type="protein sequence ID" value="TFK58536.1"/>
    <property type="molecule type" value="Genomic_DNA"/>
</dbReference>
<organism evidence="1 2">
    <name type="scientific">Pluteus cervinus</name>
    <dbReference type="NCBI Taxonomy" id="181527"/>
    <lineage>
        <taxon>Eukaryota</taxon>
        <taxon>Fungi</taxon>
        <taxon>Dikarya</taxon>
        <taxon>Basidiomycota</taxon>
        <taxon>Agaricomycotina</taxon>
        <taxon>Agaricomycetes</taxon>
        <taxon>Agaricomycetidae</taxon>
        <taxon>Agaricales</taxon>
        <taxon>Pluteineae</taxon>
        <taxon>Pluteaceae</taxon>
        <taxon>Pluteus</taxon>
    </lineage>
</organism>
<dbReference type="Proteomes" id="UP000308600">
    <property type="component" value="Unassembled WGS sequence"/>
</dbReference>